<evidence type="ECO:0000313" key="2">
    <source>
        <dbReference type="Proteomes" id="UP000675664"/>
    </source>
</evidence>
<reference evidence="1" key="1">
    <citation type="submission" date="2021-04" db="EMBL/GenBank/DDBJ databases">
        <title>Sinoanaerobacter chloroacetimidivorans sp. nov., an obligate anaerobic bacterium isolated from anaerobic sludge.</title>
        <authorList>
            <person name="Bao Y."/>
        </authorList>
    </citation>
    <scope>NUCLEOTIDE SEQUENCE</scope>
    <source>
        <strain evidence="1">BAD-6</strain>
    </source>
</reference>
<organism evidence="1 2">
    <name type="scientific">Sinanaerobacter chloroacetimidivorans</name>
    <dbReference type="NCBI Taxonomy" id="2818044"/>
    <lineage>
        <taxon>Bacteria</taxon>
        <taxon>Bacillati</taxon>
        <taxon>Bacillota</taxon>
        <taxon>Clostridia</taxon>
        <taxon>Peptostreptococcales</taxon>
        <taxon>Anaerovoracaceae</taxon>
        <taxon>Sinanaerobacter</taxon>
    </lineage>
</organism>
<evidence type="ECO:0000313" key="1">
    <source>
        <dbReference type="EMBL" id="MBR0598367.1"/>
    </source>
</evidence>
<keyword evidence="2" id="KW-1185">Reference proteome</keyword>
<dbReference type="InterPro" id="IPR024209">
    <property type="entry name" value="CDIF630_02480-like"/>
</dbReference>
<dbReference type="Pfam" id="PF12655">
    <property type="entry name" value="CDIF630_02480-like"/>
    <property type="match status" value="1"/>
</dbReference>
<dbReference type="Proteomes" id="UP000675664">
    <property type="component" value="Unassembled WGS sequence"/>
</dbReference>
<dbReference type="RefSeq" id="WP_227018494.1">
    <property type="nucleotide sequence ID" value="NZ_JAGSND010000006.1"/>
</dbReference>
<gene>
    <name evidence="1" type="ORF">KCX82_10810</name>
</gene>
<dbReference type="AlphaFoldDB" id="A0A8J7W068"/>
<dbReference type="EMBL" id="JAGSND010000006">
    <property type="protein sequence ID" value="MBR0598367.1"/>
    <property type="molecule type" value="Genomic_DNA"/>
</dbReference>
<sequence>MAQNRYKETHMSMPVENHDTAAWANINAMKEVSNVPIPDEIQVNNAKEYVDTNQK</sequence>
<comment type="caution">
    <text evidence="1">The sequence shown here is derived from an EMBL/GenBank/DDBJ whole genome shotgun (WGS) entry which is preliminary data.</text>
</comment>
<reference evidence="1" key="2">
    <citation type="submission" date="2021-04" db="EMBL/GenBank/DDBJ databases">
        <authorList>
            <person name="Liu J."/>
        </authorList>
    </citation>
    <scope>NUCLEOTIDE SEQUENCE</scope>
    <source>
        <strain evidence="1">BAD-6</strain>
    </source>
</reference>
<protein>
    <submittedName>
        <fullName evidence="1">DUF3787 domain-containing protein</fullName>
    </submittedName>
</protein>
<name>A0A8J7W068_9FIRM</name>
<proteinExistence type="predicted"/>
<accession>A0A8J7W068</accession>